<dbReference type="AlphaFoldDB" id="A0A3S5C2Y4"/>
<keyword evidence="2" id="KW-1185">Reference proteome</keyword>
<organism evidence="1 2">
    <name type="scientific">Protopolystoma xenopodis</name>
    <dbReference type="NCBI Taxonomy" id="117903"/>
    <lineage>
        <taxon>Eukaryota</taxon>
        <taxon>Metazoa</taxon>
        <taxon>Spiralia</taxon>
        <taxon>Lophotrochozoa</taxon>
        <taxon>Platyhelminthes</taxon>
        <taxon>Monogenea</taxon>
        <taxon>Polyopisthocotylea</taxon>
        <taxon>Polystomatidea</taxon>
        <taxon>Polystomatidae</taxon>
        <taxon>Protopolystoma</taxon>
    </lineage>
</organism>
<sequence>MLVWTLRRGWPDASTLQWFNTPNSYTKEVLETVPGSQHLVTHWTSDRESALQANLATGGPLPPATCHPLTPAAVPLGACGGPPTDTALQLGQATNASLGVSLSLATGGALSQVPRNMFAPQGPDPKEFKDRQKRVSISNITLRFINFFT</sequence>
<dbReference type="EMBL" id="CAAALY010126902">
    <property type="protein sequence ID" value="VEL31823.1"/>
    <property type="molecule type" value="Genomic_DNA"/>
</dbReference>
<protein>
    <submittedName>
        <fullName evidence="1">Uncharacterized protein</fullName>
    </submittedName>
</protein>
<evidence type="ECO:0000313" key="2">
    <source>
        <dbReference type="Proteomes" id="UP000784294"/>
    </source>
</evidence>
<accession>A0A3S5C2Y4</accession>
<proteinExistence type="predicted"/>
<dbReference type="Proteomes" id="UP000784294">
    <property type="component" value="Unassembled WGS sequence"/>
</dbReference>
<reference evidence="1" key="1">
    <citation type="submission" date="2018-11" db="EMBL/GenBank/DDBJ databases">
        <authorList>
            <consortium name="Pathogen Informatics"/>
        </authorList>
    </citation>
    <scope>NUCLEOTIDE SEQUENCE</scope>
</reference>
<evidence type="ECO:0000313" key="1">
    <source>
        <dbReference type="EMBL" id="VEL31823.1"/>
    </source>
</evidence>
<gene>
    <name evidence="1" type="ORF">PXEA_LOCUS25263</name>
</gene>
<name>A0A3S5C2Y4_9PLAT</name>
<comment type="caution">
    <text evidence="1">The sequence shown here is derived from an EMBL/GenBank/DDBJ whole genome shotgun (WGS) entry which is preliminary data.</text>
</comment>